<dbReference type="Proteomes" id="UP000326877">
    <property type="component" value="Unassembled WGS sequence"/>
</dbReference>
<dbReference type="AlphaFoldDB" id="A0A5N7CKV9"/>
<name>A0A5N7CKV9_PETAA</name>
<gene>
    <name evidence="1" type="ORF">BDV23DRAFT_146507</name>
</gene>
<sequence length="54" mass="6120">MSSEFLESQGQDHKPTALIKHPKQGAVKTVWPAVRKVLHSIGDRYWVESGFEGR</sequence>
<accession>A0A5N7CKV9</accession>
<reference evidence="1" key="1">
    <citation type="submission" date="2019-04" db="EMBL/GenBank/DDBJ databases">
        <title>Friends and foes A comparative genomics studyof 23 Aspergillus species from section Flavi.</title>
        <authorList>
            <consortium name="DOE Joint Genome Institute"/>
            <person name="Kjaerbolling I."/>
            <person name="Vesth T."/>
            <person name="Frisvad J.C."/>
            <person name="Nybo J.L."/>
            <person name="Theobald S."/>
            <person name="Kildgaard S."/>
            <person name="Isbrandt T."/>
            <person name="Kuo A."/>
            <person name="Sato A."/>
            <person name="Lyhne E.K."/>
            <person name="Kogle M.E."/>
            <person name="Wiebenga A."/>
            <person name="Kun R.S."/>
            <person name="Lubbers R.J."/>
            <person name="Makela M.R."/>
            <person name="Barry K."/>
            <person name="Chovatia M."/>
            <person name="Clum A."/>
            <person name="Daum C."/>
            <person name="Haridas S."/>
            <person name="He G."/>
            <person name="LaButti K."/>
            <person name="Lipzen A."/>
            <person name="Mondo S."/>
            <person name="Riley R."/>
            <person name="Salamov A."/>
            <person name="Simmons B.A."/>
            <person name="Magnuson J.K."/>
            <person name="Henrissat B."/>
            <person name="Mortensen U.H."/>
            <person name="Larsen T.O."/>
            <person name="Devries R.P."/>
            <person name="Grigoriev I.V."/>
            <person name="Machida M."/>
            <person name="Baker S.E."/>
            <person name="Andersen M.R."/>
        </authorList>
    </citation>
    <scope>NUCLEOTIDE SEQUENCE [LARGE SCALE GENOMIC DNA]</scope>
    <source>
        <strain evidence="1">IBT 14317</strain>
    </source>
</reference>
<proteinExistence type="predicted"/>
<dbReference type="EMBL" id="ML735221">
    <property type="protein sequence ID" value="KAE8394861.1"/>
    <property type="molecule type" value="Genomic_DNA"/>
</dbReference>
<protein>
    <submittedName>
        <fullName evidence="1">Uncharacterized protein</fullName>
    </submittedName>
</protein>
<organism evidence="1">
    <name type="scientific">Petromyces alliaceus</name>
    <name type="common">Aspergillus alliaceus</name>
    <dbReference type="NCBI Taxonomy" id="209559"/>
    <lineage>
        <taxon>Eukaryota</taxon>
        <taxon>Fungi</taxon>
        <taxon>Dikarya</taxon>
        <taxon>Ascomycota</taxon>
        <taxon>Pezizomycotina</taxon>
        <taxon>Eurotiomycetes</taxon>
        <taxon>Eurotiomycetidae</taxon>
        <taxon>Eurotiales</taxon>
        <taxon>Aspergillaceae</taxon>
        <taxon>Aspergillus</taxon>
        <taxon>Aspergillus subgen. Circumdati</taxon>
    </lineage>
</organism>
<evidence type="ECO:0000313" key="1">
    <source>
        <dbReference type="EMBL" id="KAE8394861.1"/>
    </source>
</evidence>
<accession>A0A5N6FRT7</accession>